<dbReference type="PROSITE" id="PS51635">
    <property type="entry name" value="PNPLA"/>
    <property type="match status" value="1"/>
</dbReference>
<dbReference type="InterPro" id="IPR016035">
    <property type="entry name" value="Acyl_Trfase/lysoPLipase"/>
</dbReference>
<dbReference type="CDD" id="cd07205">
    <property type="entry name" value="Pat_PNPLA6_PNPLA7_NTE1_like"/>
    <property type="match status" value="1"/>
</dbReference>
<evidence type="ECO:0000256" key="2">
    <source>
        <dbReference type="ARBA" id="ARBA00022963"/>
    </source>
</evidence>
<feature type="active site" description="Proton acceptor" evidence="4">
    <location>
        <position position="210"/>
    </location>
</feature>
<dbReference type="AlphaFoldDB" id="A0A1W2GCL9"/>
<keyword evidence="2 4" id="KW-0442">Lipid degradation</keyword>
<evidence type="ECO:0000256" key="1">
    <source>
        <dbReference type="ARBA" id="ARBA00022801"/>
    </source>
</evidence>
<name>A0A1W2GCL9_REIFA</name>
<dbReference type="GO" id="GO:0016787">
    <property type="term" value="F:hydrolase activity"/>
    <property type="evidence" value="ECO:0007669"/>
    <property type="project" value="UniProtKB-UniRule"/>
</dbReference>
<keyword evidence="3 4" id="KW-0443">Lipid metabolism</keyword>
<dbReference type="SUPFAM" id="SSF52151">
    <property type="entry name" value="FabD/lysophospholipase-like"/>
    <property type="match status" value="1"/>
</dbReference>
<feature type="domain" description="PNPLA" evidence="5">
    <location>
        <begin position="28"/>
        <end position="223"/>
    </location>
</feature>
<keyword evidence="7" id="KW-1185">Reference proteome</keyword>
<dbReference type="PANTHER" id="PTHR14226:SF29">
    <property type="entry name" value="NEUROPATHY TARGET ESTERASE SWS"/>
    <property type="match status" value="1"/>
</dbReference>
<dbReference type="EMBL" id="FWYF01000002">
    <property type="protein sequence ID" value="SMD34274.1"/>
    <property type="molecule type" value="Genomic_DNA"/>
</dbReference>
<dbReference type="RefSeq" id="WP_084372613.1">
    <property type="nucleotide sequence ID" value="NZ_FWYF01000002.1"/>
</dbReference>
<evidence type="ECO:0000313" key="6">
    <source>
        <dbReference type="EMBL" id="SMD34274.1"/>
    </source>
</evidence>
<protein>
    <submittedName>
        <fullName evidence="6">NTE family protein</fullName>
    </submittedName>
</protein>
<dbReference type="Pfam" id="PF01734">
    <property type="entry name" value="Patatin"/>
    <property type="match status" value="1"/>
</dbReference>
<proteinExistence type="predicted"/>
<feature type="active site" description="Nucleophile" evidence="4">
    <location>
        <position position="61"/>
    </location>
</feature>
<keyword evidence="1 4" id="KW-0378">Hydrolase</keyword>
<dbReference type="GO" id="GO:0016042">
    <property type="term" value="P:lipid catabolic process"/>
    <property type="evidence" value="ECO:0007669"/>
    <property type="project" value="UniProtKB-UniRule"/>
</dbReference>
<dbReference type="InterPro" id="IPR002641">
    <property type="entry name" value="PNPLA_dom"/>
</dbReference>
<dbReference type="InterPro" id="IPR050301">
    <property type="entry name" value="NTE"/>
</dbReference>
<evidence type="ECO:0000259" key="5">
    <source>
        <dbReference type="PROSITE" id="PS51635"/>
    </source>
</evidence>
<accession>A0A1W2GCL9</accession>
<feature type="short sequence motif" description="DGA/G" evidence="4">
    <location>
        <begin position="210"/>
        <end position="212"/>
    </location>
</feature>
<gene>
    <name evidence="6" type="ORF">SAMN04488029_1926</name>
</gene>
<sequence>MYSLSVKPYLFYLLLLVSVSVNGQKVALVLSGGGAKGIAHAGVLKALEEHNIPVDYVVGTSMGSIVGGFYAAGYTPEQIKNLALSQDLQDWVDGIIDEKYQYSFHENPPDPSWLTVKLDFDSAFESSFDPSLDRDFVLNINLAQRLQHASYVCDGNYDSLFVPFRAIASNIFMEEQVILDSGVLYESIRSSMAIPLLYRPVRINGELLFDGGVYNNFPIVPAKKEFNPDVTIGVNVGSKVLKKYPKDDDEKLLAESLLFFMLNKGDPSKLDSSDVFIDVNLSKYSTLDFEKANEIYEIGYQTALSQIDEIQSKIKRRVAADSLQERRVAFLNRQMRHYFDTVQVDGFSKKTSQYITNVFDKDKSFEFEQAKRAYYRLIDNDYFINIFPSYSKDEHYAFRLSGNPNPRLKAKIGGSLTSRNISYMYLGFDFKRLTRILEEYELKLFAGPFYESMYFKNRFTLPGKRPFSFGPTIVLNHRDYLNLADYLLGEPDLTILDRVDRKLGLFFGFPLNRKYGLSAEVSYLLNKDKFSNRPQINTNENFDELQLKGLRLEANLFHDNLNYPQFASEGSKFEFAINQFIIESSYTPGATSAIIASKNDRQWFTTKVASERYYAFSRKFSLGTIVEIQYSNQPVLGTTRSTVINATGFYPLQDSKTVLLENFRARQFIAVGLKNVWSPTKNLQFRLEGYVFNATENVVGANGEVPKFERDWINPSYAATTGLVYHSLIGAVGFHINYYDDPQHQWGALLHFGYLLFNDHSLE</sequence>
<dbReference type="STRING" id="692418.SAMN04488029_1926"/>
<dbReference type="OrthoDB" id="9770965at2"/>
<dbReference type="PANTHER" id="PTHR14226">
    <property type="entry name" value="NEUROPATHY TARGET ESTERASE/SWISS CHEESE D.MELANOGASTER"/>
    <property type="match status" value="1"/>
</dbReference>
<evidence type="ECO:0000256" key="3">
    <source>
        <dbReference type="ARBA" id="ARBA00023098"/>
    </source>
</evidence>
<evidence type="ECO:0000313" key="7">
    <source>
        <dbReference type="Proteomes" id="UP000192472"/>
    </source>
</evidence>
<dbReference type="Proteomes" id="UP000192472">
    <property type="component" value="Unassembled WGS sequence"/>
</dbReference>
<evidence type="ECO:0000256" key="4">
    <source>
        <dbReference type="PROSITE-ProRule" id="PRU01161"/>
    </source>
</evidence>
<dbReference type="Gene3D" id="3.40.1090.10">
    <property type="entry name" value="Cytosolic phospholipase A2 catalytic domain"/>
    <property type="match status" value="2"/>
</dbReference>
<feature type="short sequence motif" description="GXSXG" evidence="4">
    <location>
        <begin position="59"/>
        <end position="63"/>
    </location>
</feature>
<organism evidence="6 7">
    <name type="scientific">Reichenbachiella faecimaris</name>
    <dbReference type="NCBI Taxonomy" id="692418"/>
    <lineage>
        <taxon>Bacteria</taxon>
        <taxon>Pseudomonadati</taxon>
        <taxon>Bacteroidota</taxon>
        <taxon>Cytophagia</taxon>
        <taxon>Cytophagales</taxon>
        <taxon>Reichenbachiellaceae</taxon>
        <taxon>Reichenbachiella</taxon>
    </lineage>
</organism>
<reference evidence="6 7" key="1">
    <citation type="submission" date="2017-04" db="EMBL/GenBank/DDBJ databases">
        <authorList>
            <person name="Afonso C.L."/>
            <person name="Miller P.J."/>
            <person name="Scott M.A."/>
            <person name="Spackman E."/>
            <person name="Goraichik I."/>
            <person name="Dimitrov K.M."/>
            <person name="Suarez D.L."/>
            <person name="Swayne D.E."/>
        </authorList>
    </citation>
    <scope>NUCLEOTIDE SEQUENCE [LARGE SCALE GENOMIC DNA]</scope>
    <source>
        <strain evidence="6 7">DSM 26133</strain>
    </source>
</reference>
<feature type="short sequence motif" description="GXGXXG" evidence="4">
    <location>
        <begin position="32"/>
        <end position="37"/>
    </location>
</feature>